<evidence type="ECO:0000313" key="1">
    <source>
        <dbReference type="EMBL" id="OXC74500.1"/>
    </source>
</evidence>
<name>A0A226WUL9_CABSO</name>
<dbReference type="AlphaFoldDB" id="A0A226WUL9"/>
<organism evidence="1 2">
    <name type="scientific">Caballeronia sordidicola</name>
    <name type="common">Burkholderia sordidicola</name>
    <dbReference type="NCBI Taxonomy" id="196367"/>
    <lineage>
        <taxon>Bacteria</taxon>
        <taxon>Pseudomonadati</taxon>
        <taxon>Pseudomonadota</taxon>
        <taxon>Betaproteobacteria</taxon>
        <taxon>Burkholderiales</taxon>
        <taxon>Burkholderiaceae</taxon>
        <taxon>Caballeronia</taxon>
    </lineage>
</organism>
<protein>
    <submittedName>
        <fullName evidence="1">Uncharacterized protein</fullName>
    </submittedName>
</protein>
<gene>
    <name evidence="1" type="ORF">BSU04_31235</name>
</gene>
<dbReference type="EMBL" id="MTHB01000209">
    <property type="protein sequence ID" value="OXC74500.1"/>
    <property type="molecule type" value="Genomic_DNA"/>
</dbReference>
<reference evidence="2" key="1">
    <citation type="submission" date="2017-01" db="EMBL/GenBank/DDBJ databases">
        <title>Genome Analysis of Deinococcus marmoris KOPRI26562.</title>
        <authorList>
            <person name="Kim J.H."/>
            <person name="Oh H.-M."/>
        </authorList>
    </citation>
    <scope>NUCLEOTIDE SEQUENCE [LARGE SCALE GENOMIC DNA]</scope>
    <source>
        <strain evidence="2">PAMC 26633</strain>
    </source>
</reference>
<dbReference type="Proteomes" id="UP000214720">
    <property type="component" value="Unassembled WGS sequence"/>
</dbReference>
<sequence>MVQGPELGAGRPVTQISFRLSSPDRQGAQNLSRFEINYGDRALVMAGDQRETKRAGA</sequence>
<evidence type="ECO:0000313" key="2">
    <source>
        <dbReference type="Proteomes" id="UP000214720"/>
    </source>
</evidence>
<comment type="caution">
    <text evidence="1">The sequence shown here is derived from an EMBL/GenBank/DDBJ whole genome shotgun (WGS) entry which is preliminary data.</text>
</comment>
<proteinExistence type="predicted"/>
<accession>A0A226WUL9</accession>